<keyword evidence="1 4" id="KW-0808">Transferase</keyword>
<feature type="domain" description="N-acetyltransferase" evidence="3">
    <location>
        <begin position="204"/>
        <end position="325"/>
    </location>
</feature>
<evidence type="ECO:0000313" key="4">
    <source>
        <dbReference type="EMBL" id="SNS75350.1"/>
    </source>
</evidence>
<dbReference type="RefSeq" id="WP_245878380.1">
    <property type="nucleotide sequence ID" value="NZ_FZOD01000015.1"/>
</dbReference>
<keyword evidence="2" id="KW-0012">Acyltransferase</keyword>
<name>A0A239H1T4_9ACTN</name>
<evidence type="ECO:0000256" key="1">
    <source>
        <dbReference type="ARBA" id="ARBA00022679"/>
    </source>
</evidence>
<dbReference type="Gene3D" id="3.40.630.30">
    <property type="match status" value="1"/>
</dbReference>
<gene>
    <name evidence="4" type="ORF">SAMN05216276_101556</name>
</gene>
<reference evidence="4 5" key="1">
    <citation type="submission" date="2017-06" db="EMBL/GenBank/DDBJ databases">
        <authorList>
            <person name="Kim H.J."/>
            <person name="Triplett B.A."/>
        </authorList>
    </citation>
    <scope>NUCLEOTIDE SEQUENCE [LARGE SCALE GENOMIC DNA]</scope>
    <source>
        <strain evidence="4 5">CGMCC 4.2132</strain>
    </source>
</reference>
<feature type="domain" description="N-acetyltransferase" evidence="3">
    <location>
        <begin position="39"/>
        <end position="193"/>
    </location>
</feature>
<dbReference type="Proteomes" id="UP000198282">
    <property type="component" value="Unassembled WGS sequence"/>
</dbReference>
<dbReference type="CDD" id="cd04301">
    <property type="entry name" value="NAT_SF"/>
    <property type="match status" value="2"/>
</dbReference>
<dbReference type="InterPro" id="IPR000182">
    <property type="entry name" value="GNAT_dom"/>
</dbReference>
<dbReference type="Pfam" id="PF00583">
    <property type="entry name" value="Acetyltransf_1"/>
    <property type="match status" value="2"/>
</dbReference>
<organism evidence="4 5">
    <name type="scientific">Streptosporangium subroseum</name>
    <dbReference type="NCBI Taxonomy" id="106412"/>
    <lineage>
        <taxon>Bacteria</taxon>
        <taxon>Bacillati</taxon>
        <taxon>Actinomycetota</taxon>
        <taxon>Actinomycetes</taxon>
        <taxon>Streptosporangiales</taxon>
        <taxon>Streptosporangiaceae</taxon>
        <taxon>Streptosporangium</taxon>
    </lineage>
</organism>
<dbReference type="EMBL" id="FZOD01000015">
    <property type="protein sequence ID" value="SNS75350.1"/>
    <property type="molecule type" value="Genomic_DNA"/>
</dbReference>
<accession>A0A239H1T4</accession>
<protein>
    <submittedName>
        <fullName evidence="4">Acetyltransferase (GNAT) family protein</fullName>
    </submittedName>
</protein>
<evidence type="ECO:0000259" key="3">
    <source>
        <dbReference type="PROSITE" id="PS51186"/>
    </source>
</evidence>
<proteinExistence type="predicted"/>
<dbReference type="GO" id="GO:0016747">
    <property type="term" value="F:acyltransferase activity, transferring groups other than amino-acyl groups"/>
    <property type="evidence" value="ECO:0007669"/>
    <property type="project" value="InterPro"/>
</dbReference>
<dbReference type="PROSITE" id="PS51186">
    <property type="entry name" value="GNAT"/>
    <property type="match status" value="2"/>
</dbReference>
<evidence type="ECO:0000313" key="5">
    <source>
        <dbReference type="Proteomes" id="UP000198282"/>
    </source>
</evidence>
<dbReference type="PANTHER" id="PTHR43877">
    <property type="entry name" value="AMINOALKYLPHOSPHONATE N-ACETYLTRANSFERASE-RELATED-RELATED"/>
    <property type="match status" value="1"/>
</dbReference>
<sequence length="325" mass="34688">MNPLGDVYDPVMRAAGADVHDLASPVADVGKKGRFTPAEGIREAAAADAAALGELASSALTLDAEEAPHLVARLSAPPPGRRWTALVTDDLKGVVFASLSARDRSIGHIDLLATHPDVRGRGLGRALVVAAEGWLRGEGAVEARFAGNPPCYAWPGIDVRYTVAACLAESLGYERYHVAWNMTADLTSPLTTYTDLVRLAREDVTVHAAGPADRAAVLAFVREHWNENWAWEVGQATGCHYAAREGEILGFAAWGARPAWFGPMGTAPAARGLGIGRVLLRLCLAEQQTAGMASAQIGWVGPLGFYSRAVGARAERVFWLYRRDL</sequence>
<dbReference type="InterPro" id="IPR050832">
    <property type="entry name" value="Bact_Acetyltransf"/>
</dbReference>
<dbReference type="SUPFAM" id="SSF55729">
    <property type="entry name" value="Acyl-CoA N-acyltransferases (Nat)"/>
    <property type="match status" value="2"/>
</dbReference>
<dbReference type="AlphaFoldDB" id="A0A239H1T4"/>
<keyword evidence="5" id="KW-1185">Reference proteome</keyword>
<dbReference type="InterPro" id="IPR016181">
    <property type="entry name" value="Acyl_CoA_acyltransferase"/>
</dbReference>
<evidence type="ECO:0000256" key="2">
    <source>
        <dbReference type="ARBA" id="ARBA00023315"/>
    </source>
</evidence>